<keyword evidence="1" id="KW-0547">Nucleotide-binding</keyword>
<keyword evidence="5" id="KW-0238">DNA-binding</keyword>
<dbReference type="InterPro" id="IPR003593">
    <property type="entry name" value="AAA+_ATPase"/>
</dbReference>
<keyword evidence="4" id="KW-0805">Transcription regulation</keyword>
<keyword evidence="8" id="KW-0175">Coiled coil</keyword>
<dbReference type="InterPro" id="IPR025662">
    <property type="entry name" value="Sigma_54_int_dom_ATP-bd_1"/>
</dbReference>
<dbReference type="PROSITE" id="PS00688">
    <property type="entry name" value="SIGMA54_INTERACT_3"/>
    <property type="match status" value="1"/>
</dbReference>
<evidence type="ECO:0000256" key="6">
    <source>
        <dbReference type="ARBA" id="ARBA00023163"/>
    </source>
</evidence>
<dbReference type="InterPro" id="IPR035965">
    <property type="entry name" value="PAS-like_dom_sf"/>
</dbReference>
<dbReference type="RefSeq" id="WP_256131461.1">
    <property type="nucleotide sequence ID" value="NZ_JANFXK010000005.1"/>
</dbReference>
<keyword evidence="2" id="KW-0058">Aromatic hydrocarbons catabolism</keyword>
<dbReference type="Gene3D" id="1.10.8.60">
    <property type="match status" value="1"/>
</dbReference>
<evidence type="ECO:0000256" key="3">
    <source>
        <dbReference type="ARBA" id="ARBA00022840"/>
    </source>
</evidence>
<dbReference type="InterPro" id="IPR025944">
    <property type="entry name" value="Sigma_54_int_dom_CS"/>
</dbReference>
<dbReference type="InterPro" id="IPR058031">
    <property type="entry name" value="AAA_lid_NorR"/>
</dbReference>
<dbReference type="PROSITE" id="PS00675">
    <property type="entry name" value="SIGMA54_INTERACT_1"/>
    <property type="match status" value="1"/>
</dbReference>
<dbReference type="SMART" id="SM00382">
    <property type="entry name" value="AAA"/>
    <property type="match status" value="1"/>
</dbReference>
<evidence type="ECO:0000259" key="9">
    <source>
        <dbReference type="PROSITE" id="PS50045"/>
    </source>
</evidence>
<evidence type="ECO:0000256" key="5">
    <source>
        <dbReference type="ARBA" id="ARBA00023125"/>
    </source>
</evidence>
<dbReference type="EMBL" id="JANFXK010000005">
    <property type="protein sequence ID" value="MCQ4636278.1"/>
    <property type="molecule type" value="Genomic_DNA"/>
</dbReference>
<dbReference type="PROSITE" id="PS50045">
    <property type="entry name" value="SIGMA54_INTERACT_4"/>
    <property type="match status" value="1"/>
</dbReference>
<dbReference type="InterPro" id="IPR009057">
    <property type="entry name" value="Homeodomain-like_sf"/>
</dbReference>
<dbReference type="Pfam" id="PF00158">
    <property type="entry name" value="Sigma54_activat"/>
    <property type="match status" value="1"/>
</dbReference>
<evidence type="ECO:0000256" key="2">
    <source>
        <dbReference type="ARBA" id="ARBA00022797"/>
    </source>
</evidence>
<dbReference type="Gene3D" id="3.40.50.300">
    <property type="entry name" value="P-loop containing nucleotide triphosphate hydrolases"/>
    <property type="match status" value="1"/>
</dbReference>
<dbReference type="PANTHER" id="PTHR32071:SF57">
    <property type="entry name" value="C4-DICARBOXYLATE TRANSPORT TRANSCRIPTIONAL REGULATORY PROTEIN DCTD"/>
    <property type="match status" value="1"/>
</dbReference>
<dbReference type="SUPFAM" id="SSF52540">
    <property type="entry name" value="P-loop containing nucleoside triphosphate hydrolases"/>
    <property type="match status" value="1"/>
</dbReference>
<dbReference type="InterPro" id="IPR013767">
    <property type="entry name" value="PAS_fold"/>
</dbReference>
<feature type="domain" description="Sigma-54 factor interaction" evidence="9">
    <location>
        <begin position="153"/>
        <end position="382"/>
    </location>
</feature>
<evidence type="ECO:0000256" key="8">
    <source>
        <dbReference type="SAM" id="Coils"/>
    </source>
</evidence>
<evidence type="ECO:0000313" key="11">
    <source>
        <dbReference type="EMBL" id="MCQ4636278.1"/>
    </source>
</evidence>
<dbReference type="PROSITE" id="PS50112">
    <property type="entry name" value="PAS"/>
    <property type="match status" value="1"/>
</dbReference>
<dbReference type="Gene3D" id="1.10.10.60">
    <property type="entry name" value="Homeodomain-like"/>
    <property type="match status" value="1"/>
</dbReference>
<dbReference type="InterPro" id="IPR002078">
    <property type="entry name" value="Sigma_54_int"/>
</dbReference>
<gene>
    <name evidence="11" type="ORF">NE619_06015</name>
</gene>
<evidence type="ECO:0000259" key="10">
    <source>
        <dbReference type="PROSITE" id="PS50112"/>
    </source>
</evidence>
<dbReference type="InterPro" id="IPR025943">
    <property type="entry name" value="Sigma_54_int_dom_ATP-bd_2"/>
</dbReference>
<dbReference type="InterPro" id="IPR027417">
    <property type="entry name" value="P-loop_NTPase"/>
</dbReference>
<sequence>MKIKFLKNNYHEFLEFLNCLKIGVFVTDKDANVVFVNNESCATGGLTREETVGKNMKELEAIGFTEDNIITTVLNSGKEESHIERLGDGGQVYVTGVPLYDGNTIEMIVCTERNVTETQILRELLDQNNRDNRALQEELKRLRKENTVPDEEIIVDDDISKSLLNQAKRIASQDTTVLLTGESGTGKEVFANYIYKHSERANGAFIKINCAAIPENLMESEFFGYEPGAFTGADPHGKMGYFEMANKGTLFLDEVSEIPVHLQAKLLRVLQERELMRIGGGKVIPIDVRVITASNKDLMEAVKAGAFREDLYYRLNVMPLNIPPLRERKKDIRGLTLNFVKEFNTKYNMNKVVSDDALTILEKASWPGNVRELKNAVERIMLSFDGELIKGFQVERILEIPISNINIDAAQFSNKSMKELMEEYEKTILISMMERYKHASRVADMLDMSKATLSRRLSQYRITKK</sequence>
<dbReference type="CDD" id="cd00130">
    <property type="entry name" value="PAS"/>
    <property type="match status" value="1"/>
</dbReference>
<evidence type="ECO:0000256" key="4">
    <source>
        <dbReference type="ARBA" id="ARBA00023015"/>
    </source>
</evidence>
<keyword evidence="3" id="KW-0067">ATP-binding</keyword>
<proteinExistence type="predicted"/>
<feature type="domain" description="PAS" evidence="10">
    <location>
        <begin position="9"/>
        <end position="56"/>
    </location>
</feature>
<dbReference type="InterPro" id="IPR030828">
    <property type="entry name" value="HTH_TyrR"/>
</dbReference>
<name>A0ABT1RM65_9FIRM</name>
<dbReference type="PANTHER" id="PTHR32071">
    <property type="entry name" value="TRANSCRIPTIONAL REGULATORY PROTEIN"/>
    <property type="match status" value="1"/>
</dbReference>
<keyword evidence="12" id="KW-1185">Reference proteome</keyword>
<dbReference type="InterPro" id="IPR000014">
    <property type="entry name" value="PAS"/>
</dbReference>
<dbReference type="Proteomes" id="UP001524502">
    <property type="component" value="Unassembled WGS sequence"/>
</dbReference>
<reference evidence="11 12" key="1">
    <citation type="submission" date="2022-06" db="EMBL/GenBank/DDBJ databases">
        <title>Isolation of gut microbiota from human fecal samples.</title>
        <authorList>
            <person name="Pamer E.G."/>
            <person name="Barat B."/>
            <person name="Waligurski E."/>
            <person name="Medina S."/>
            <person name="Paddock L."/>
            <person name="Mostad J."/>
        </authorList>
    </citation>
    <scope>NUCLEOTIDE SEQUENCE [LARGE SCALE GENOMIC DNA]</scope>
    <source>
        <strain evidence="11 12">SL.3.17</strain>
    </source>
</reference>
<evidence type="ECO:0000256" key="1">
    <source>
        <dbReference type="ARBA" id="ARBA00022741"/>
    </source>
</evidence>
<dbReference type="Pfam" id="PF00989">
    <property type="entry name" value="PAS"/>
    <property type="match status" value="1"/>
</dbReference>
<comment type="caution">
    <text evidence="11">The sequence shown here is derived from an EMBL/GenBank/DDBJ whole genome shotgun (WGS) entry which is preliminary data.</text>
</comment>
<dbReference type="Pfam" id="PF18024">
    <property type="entry name" value="HTH_50"/>
    <property type="match status" value="1"/>
</dbReference>
<accession>A0ABT1RM65</accession>
<dbReference type="SUPFAM" id="SSF46689">
    <property type="entry name" value="Homeodomain-like"/>
    <property type="match status" value="1"/>
</dbReference>
<dbReference type="PROSITE" id="PS00676">
    <property type="entry name" value="SIGMA54_INTERACT_2"/>
    <property type="match status" value="1"/>
</dbReference>
<dbReference type="Pfam" id="PF25601">
    <property type="entry name" value="AAA_lid_14"/>
    <property type="match status" value="1"/>
</dbReference>
<evidence type="ECO:0000313" key="12">
    <source>
        <dbReference type="Proteomes" id="UP001524502"/>
    </source>
</evidence>
<dbReference type="NCBIfam" id="TIGR00229">
    <property type="entry name" value="sensory_box"/>
    <property type="match status" value="1"/>
</dbReference>
<dbReference type="Gene3D" id="3.30.450.20">
    <property type="entry name" value="PAS domain"/>
    <property type="match status" value="1"/>
</dbReference>
<evidence type="ECO:0000256" key="7">
    <source>
        <dbReference type="ARBA" id="ARBA00029500"/>
    </source>
</evidence>
<dbReference type="CDD" id="cd00009">
    <property type="entry name" value="AAA"/>
    <property type="match status" value="1"/>
</dbReference>
<keyword evidence="6" id="KW-0804">Transcription</keyword>
<protein>
    <recommendedName>
        <fullName evidence="7">HTH-type transcriptional regulatory protein TyrR</fullName>
    </recommendedName>
</protein>
<dbReference type="SUPFAM" id="SSF55785">
    <property type="entry name" value="PYP-like sensor domain (PAS domain)"/>
    <property type="match status" value="1"/>
</dbReference>
<organism evidence="11 12">
    <name type="scientific">Anaerovorax odorimutans</name>
    <dbReference type="NCBI Taxonomy" id="109327"/>
    <lineage>
        <taxon>Bacteria</taxon>
        <taxon>Bacillati</taxon>
        <taxon>Bacillota</taxon>
        <taxon>Clostridia</taxon>
        <taxon>Peptostreptococcales</taxon>
        <taxon>Anaerovoracaceae</taxon>
        <taxon>Anaerovorax</taxon>
    </lineage>
</organism>
<feature type="coiled-coil region" evidence="8">
    <location>
        <begin position="118"/>
        <end position="145"/>
    </location>
</feature>